<dbReference type="EMBL" id="BMFF01000007">
    <property type="protein sequence ID" value="GGD09447.1"/>
    <property type="molecule type" value="Genomic_DNA"/>
</dbReference>
<accession>A0ABQ1Q1N8</accession>
<proteinExistence type="predicted"/>
<organism evidence="1 2">
    <name type="scientific">Halopseudomonas salina</name>
    <dbReference type="NCBI Taxonomy" id="1323744"/>
    <lineage>
        <taxon>Bacteria</taxon>
        <taxon>Pseudomonadati</taxon>
        <taxon>Pseudomonadota</taxon>
        <taxon>Gammaproteobacteria</taxon>
        <taxon>Pseudomonadales</taxon>
        <taxon>Pseudomonadaceae</taxon>
        <taxon>Halopseudomonas</taxon>
    </lineage>
</organism>
<reference evidence="2" key="1">
    <citation type="journal article" date="2019" name="Int. J. Syst. Evol. Microbiol.">
        <title>The Global Catalogue of Microorganisms (GCM) 10K type strain sequencing project: providing services to taxonomists for standard genome sequencing and annotation.</title>
        <authorList>
            <consortium name="The Broad Institute Genomics Platform"/>
            <consortium name="The Broad Institute Genome Sequencing Center for Infectious Disease"/>
            <person name="Wu L."/>
            <person name="Ma J."/>
        </authorList>
    </citation>
    <scope>NUCLEOTIDE SEQUENCE [LARGE SCALE GENOMIC DNA]</scope>
    <source>
        <strain evidence="2">CGMCC 1.12482</strain>
    </source>
</reference>
<keyword evidence="2" id="KW-1185">Reference proteome</keyword>
<evidence type="ECO:0000313" key="1">
    <source>
        <dbReference type="EMBL" id="GGD09447.1"/>
    </source>
</evidence>
<comment type="caution">
    <text evidence="1">The sequence shown here is derived from an EMBL/GenBank/DDBJ whole genome shotgun (WGS) entry which is preliminary data.</text>
</comment>
<name>A0ABQ1Q1N8_9GAMM</name>
<dbReference type="RefSeq" id="WP_150278858.1">
    <property type="nucleotide sequence ID" value="NZ_BMFF01000007.1"/>
</dbReference>
<evidence type="ECO:0008006" key="3">
    <source>
        <dbReference type="Google" id="ProtNLM"/>
    </source>
</evidence>
<protein>
    <recommendedName>
        <fullName evidence="3">Thymidylate kinase</fullName>
    </recommendedName>
</protein>
<dbReference type="Proteomes" id="UP000638188">
    <property type="component" value="Unassembled WGS sequence"/>
</dbReference>
<sequence length="80" mass="8944">MEDDFELEMSPLCQKLTADGKTVEVEIYRGDKGGWLLEVVDEFGTSTVWDDEFDTDRAALEEVQATIRDEGIDALIGIDS</sequence>
<gene>
    <name evidence="1" type="ORF">GCM10007418_30630</name>
</gene>
<evidence type="ECO:0000313" key="2">
    <source>
        <dbReference type="Proteomes" id="UP000638188"/>
    </source>
</evidence>